<evidence type="ECO:0000313" key="3">
    <source>
        <dbReference type="Proteomes" id="UP000821853"/>
    </source>
</evidence>
<feature type="region of interest" description="Disordered" evidence="1">
    <location>
        <begin position="192"/>
        <end position="214"/>
    </location>
</feature>
<dbReference type="AlphaFoldDB" id="A0A9J6HCD7"/>
<keyword evidence="3" id="KW-1185">Reference proteome</keyword>
<feature type="compositionally biased region" description="Polar residues" evidence="1">
    <location>
        <begin position="162"/>
        <end position="171"/>
    </location>
</feature>
<protein>
    <submittedName>
        <fullName evidence="2">Uncharacterized protein</fullName>
    </submittedName>
</protein>
<evidence type="ECO:0000256" key="1">
    <source>
        <dbReference type="SAM" id="MobiDB-lite"/>
    </source>
</evidence>
<sequence length="214" mass="24000">MVVGDFQCKHIFNHFDPGRKGTPAFVSKSGATIEGFVPAAGVRPAHGDHTDPARWDERHRQGPGRRPIYATLLLPRSQNRRRRNLNQRFVSRCNLEAAKFNNLLQKHCRLVKGVFYLNHELHRIPPVPGQLQPAARRPPTPPLSANIGTTQTVGARERQQEKPQTNATSTTALDLEQFSQFCPSEVVARYRATTSEGHTRTSSRPTSPTIYHPS</sequence>
<feature type="compositionally biased region" description="Basic and acidic residues" evidence="1">
    <location>
        <begin position="45"/>
        <end position="60"/>
    </location>
</feature>
<organism evidence="2 3">
    <name type="scientific">Haemaphysalis longicornis</name>
    <name type="common">Bush tick</name>
    <dbReference type="NCBI Taxonomy" id="44386"/>
    <lineage>
        <taxon>Eukaryota</taxon>
        <taxon>Metazoa</taxon>
        <taxon>Ecdysozoa</taxon>
        <taxon>Arthropoda</taxon>
        <taxon>Chelicerata</taxon>
        <taxon>Arachnida</taxon>
        <taxon>Acari</taxon>
        <taxon>Parasitiformes</taxon>
        <taxon>Ixodida</taxon>
        <taxon>Ixodoidea</taxon>
        <taxon>Ixodidae</taxon>
        <taxon>Haemaphysalinae</taxon>
        <taxon>Haemaphysalis</taxon>
    </lineage>
</organism>
<accession>A0A9J6HCD7</accession>
<dbReference type="Proteomes" id="UP000821853">
    <property type="component" value="Unassembled WGS sequence"/>
</dbReference>
<dbReference type="EMBL" id="JABSTR010003784">
    <property type="protein sequence ID" value="KAH9385052.1"/>
    <property type="molecule type" value="Genomic_DNA"/>
</dbReference>
<name>A0A9J6HCD7_HAELO</name>
<feature type="region of interest" description="Disordered" evidence="1">
    <location>
        <begin position="41"/>
        <end position="62"/>
    </location>
</feature>
<reference evidence="2 3" key="1">
    <citation type="journal article" date="2020" name="Cell">
        <title>Large-Scale Comparative Analyses of Tick Genomes Elucidate Their Genetic Diversity and Vector Capacities.</title>
        <authorList>
            <consortium name="Tick Genome and Microbiome Consortium (TIGMIC)"/>
            <person name="Jia N."/>
            <person name="Wang J."/>
            <person name="Shi W."/>
            <person name="Du L."/>
            <person name="Sun Y."/>
            <person name="Zhan W."/>
            <person name="Jiang J.F."/>
            <person name="Wang Q."/>
            <person name="Zhang B."/>
            <person name="Ji P."/>
            <person name="Bell-Sakyi L."/>
            <person name="Cui X.M."/>
            <person name="Yuan T.T."/>
            <person name="Jiang B.G."/>
            <person name="Yang W.F."/>
            <person name="Lam T.T."/>
            <person name="Chang Q.C."/>
            <person name="Ding S.J."/>
            <person name="Wang X.J."/>
            <person name="Zhu J.G."/>
            <person name="Ruan X.D."/>
            <person name="Zhao L."/>
            <person name="Wei J.T."/>
            <person name="Ye R.Z."/>
            <person name="Que T.C."/>
            <person name="Du C.H."/>
            <person name="Zhou Y.H."/>
            <person name="Cheng J.X."/>
            <person name="Dai P.F."/>
            <person name="Guo W.B."/>
            <person name="Han X.H."/>
            <person name="Huang E.J."/>
            <person name="Li L.F."/>
            <person name="Wei W."/>
            <person name="Gao Y.C."/>
            <person name="Liu J.Z."/>
            <person name="Shao H.Z."/>
            <person name="Wang X."/>
            <person name="Wang C.C."/>
            <person name="Yang T.C."/>
            <person name="Huo Q.B."/>
            <person name="Li W."/>
            <person name="Chen H.Y."/>
            <person name="Chen S.E."/>
            <person name="Zhou L.G."/>
            <person name="Ni X.B."/>
            <person name="Tian J.H."/>
            <person name="Sheng Y."/>
            <person name="Liu T."/>
            <person name="Pan Y.S."/>
            <person name="Xia L.Y."/>
            <person name="Li J."/>
            <person name="Zhao F."/>
            <person name="Cao W.C."/>
        </authorList>
    </citation>
    <scope>NUCLEOTIDE SEQUENCE [LARGE SCALE GENOMIC DNA]</scope>
    <source>
        <strain evidence="2">HaeL-2018</strain>
    </source>
</reference>
<dbReference type="VEuPathDB" id="VectorBase:HLOH_051283"/>
<feature type="compositionally biased region" description="Low complexity" evidence="1">
    <location>
        <begin position="200"/>
        <end position="214"/>
    </location>
</feature>
<comment type="caution">
    <text evidence="2">The sequence shown here is derived from an EMBL/GenBank/DDBJ whole genome shotgun (WGS) entry which is preliminary data.</text>
</comment>
<proteinExistence type="predicted"/>
<gene>
    <name evidence="2" type="ORF">HPB48_027090</name>
</gene>
<feature type="region of interest" description="Disordered" evidence="1">
    <location>
        <begin position="128"/>
        <end position="171"/>
    </location>
</feature>
<evidence type="ECO:0000313" key="2">
    <source>
        <dbReference type="EMBL" id="KAH9385052.1"/>
    </source>
</evidence>